<dbReference type="eggNOG" id="arCOG04844">
    <property type="taxonomic scope" value="Archaea"/>
</dbReference>
<dbReference type="Proteomes" id="UP000010824">
    <property type="component" value="Chromosome"/>
</dbReference>
<keyword evidence="2" id="KW-1185">Reference proteome</keyword>
<dbReference type="EMBL" id="CP003167">
    <property type="protein sequence ID" value="AGB01817.1"/>
    <property type="molecule type" value="Genomic_DNA"/>
</dbReference>
<accession>L0HAP9</accession>
<evidence type="ECO:0000313" key="2">
    <source>
        <dbReference type="Proteomes" id="UP000010824"/>
    </source>
</evidence>
<dbReference type="FunCoup" id="L0HAP9">
    <property type="interactions" value="4"/>
</dbReference>
<dbReference type="PIRSF" id="PIRSF006577">
    <property type="entry name" value="UCP006577"/>
    <property type="match status" value="1"/>
</dbReference>
<dbReference type="OrthoDB" id="109565at2157"/>
<dbReference type="STRING" id="593750.Metfor_0757"/>
<dbReference type="GeneID" id="14310070"/>
<proteinExistence type="predicted"/>
<dbReference type="AlphaFoldDB" id="L0HAP9"/>
<reference evidence="1 2" key="2">
    <citation type="journal article" date="2014" name="Genome Announc.">
        <title>Complete Genome Sequence of Methanoregula formicica SMSPT, a Mesophilic Hydrogenotrophic Methanogen Isolated from a Methanogenic Upflow Anaerobic Sludge Blanket Reactor.</title>
        <authorList>
            <person name="Yamamoto K."/>
            <person name="Tamaki H."/>
            <person name="Cadillo-Quiroz H."/>
            <person name="Imachi H."/>
            <person name="Kyrpides N."/>
            <person name="Woyke T."/>
            <person name="Goodwin L."/>
            <person name="Zinder S.H."/>
            <person name="Kamagata Y."/>
            <person name="Liu W.T."/>
        </authorList>
    </citation>
    <scope>NUCLEOTIDE SEQUENCE [LARGE SCALE GENOMIC DNA]</scope>
    <source>
        <strain evidence="2">DSM 22288 / NBRC 105244 / SMSP</strain>
    </source>
</reference>
<evidence type="ECO:0008006" key="3">
    <source>
        <dbReference type="Google" id="ProtNLM"/>
    </source>
</evidence>
<sequence>MGCVESMNYEIVLRDATFKESRDYIRSHFRESIDVQPGFKVFDVHVIGLPPISIGLDGDFVVFPYTKPCHGTFLLRVEDTAEAARLRALKK</sequence>
<dbReference type="InterPro" id="IPR012031">
    <property type="entry name" value="MTH0776-like"/>
</dbReference>
<organism evidence="1 2">
    <name type="scientific">Methanoregula formicica (strain DSM 22288 / NBRC 105244 / SMSP)</name>
    <dbReference type="NCBI Taxonomy" id="593750"/>
    <lineage>
        <taxon>Archaea</taxon>
        <taxon>Methanobacteriati</taxon>
        <taxon>Methanobacteriota</taxon>
        <taxon>Stenosarchaea group</taxon>
        <taxon>Methanomicrobia</taxon>
        <taxon>Methanomicrobiales</taxon>
        <taxon>Methanoregulaceae</taxon>
        <taxon>Methanoregula</taxon>
    </lineage>
</organism>
<dbReference type="HOGENOM" id="CLU_159086_1_0_2"/>
<evidence type="ECO:0000313" key="1">
    <source>
        <dbReference type="EMBL" id="AGB01817.1"/>
    </source>
</evidence>
<dbReference type="Pfam" id="PF08979">
    <property type="entry name" value="DUF1894"/>
    <property type="match status" value="1"/>
</dbReference>
<dbReference type="RefSeq" id="WP_015284781.1">
    <property type="nucleotide sequence ID" value="NC_019943.1"/>
</dbReference>
<name>L0HAP9_METFS</name>
<dbReference type="KEGG" id="mfo:Metfor_0757"/>
<reference evidence="2" key="1">
    <citation type="submission" date="2011-12" db="EMBL/GenBank/DDBJ databases">
        <title>Complete sequence of Methanoregula formicicum SMSP.</title>
        <authorList>
            <person name="Lucas S."/>
            <person name="Han J."/>
            <person name="Lapidus A."/>
            <person name="Cheng J.-F."/>
            <person name="Goodwin L."/>
            <person name="Pitluck S."/>
            <person name="Peters L."/>
            <person name="Ovchinnikova G."/>
            <person name="Teshima H."/>
            <person name="Detter J.C."/>
            <person name="Han C."/>
            <person name="Tapia R."/>
            <person name="Land M."/>
            <person name="Hauser L."/>
            <person name="Kyrpides N."/>
            <person name="Ivanova N."/>
            <person name="Pagani I."/>
            <person name="Imachi H."/>
            <person name="Tamaki H."/>
            <person name="Sekiguchi Y."/>
            <person name="Kamagata Y."/>
            <person name="Cadillo-Quiroz H."/>
            <person name="Zinder S."/>
            <person name="Liu W.-T."/>
            <person name="Woyke T."/>
        </authorList>
    </citation>
    <scope>NUCLEOTIDE SEQUENCE [LARGE SCALE GENOMIC DNA]</scope>
    <source>
        <strain evidence="2">DSM 22288 / NBRC 105244 / SMSP</strain>
    </source>
</reference>
<gene>
    <name evidence="1" type="ordered locus">Metfor_0757</name>
</gene>
<dbReference type="InParanoid" id="L0HAP9"/>
<protein>
    <recommendedName>
        <fullName evidence="3">DUF1894 domain-containing protein</fullName>
    </recommendedName>
</protein>